<dbReference type="EMBL" id="JBANRG010000003">
    <property type="protein sequence ID" value="KAK7468382.1"/>
    <property type="molecule type" value="Genomic_DNA"/>
</dbReference>
<comment type="caution">
    <text evidence="2">The sequence shown here is derived from an EMBL/GenBank/DDBJ whole genome shotgun (WGS) entry which is preliminary data.</text>
</comment>
<dbReference type="Proteomes" id="UP001498398">
    <property type="component" value="Unassembled WGS sequence"/>
</dbReference>
<evidence type="ECO:0000313" key="2">
    <source>
        <dbReference type="EMBL" id="KAK7468382.1"/>
    </source>
</evidence>
<gene>
    <name evidence="2" type="ORF">VKT23_002898</name>
</gene>
<evidence type="ECO:0008006" key="4">
    <source>
        <dbReference type="Google" id="ProtNLM"/>
    </source>
</evidence>
<accession>A0ABR1JXZ9</accession>
<reference evidence="2 3" key="1">
    <citation type="submission" date="2024-01" db="EMBL/GenBank/DDBJ databases">
        <title>A draft genome for the cacao thread blight pathogen Marasmiellus scandens.</title>
        <authorList>
            <person name="Baruah I.K."/>
            <person name="Leung J."/>
            <person name="Bukari Y."/>
            <person name="Amoako-Attah I."/>
            <person name="Meinhardt L.W."/>
            <person name="Bailey B.A."/>
            <person name="Cohen S.P."/>
        </authorList>
    </citation>
    <scope>NUCLEOTIDE SEQUENCE [LARGE SCALE GENOMIC DNA]</scope>
    <source>
        <strain evidence="2 3">GH-19</strain>
    </source>
</reference>
<proteinExistence type="predicted"/>
<evidence type="ECO:0000313" key="3">
    <source>
        <dbReference type="Proteomes" id="UP001498398"/>
    </source>
</evidence>
<sequence>MDSFTSITAYFTSAPFEEPAPVDKENGGSGSNVYCVVAKSEEISEAPADNENGGSGSNVYCVVA</sequence>
<name>A0ABR1JXZ9_9AGAR</name>
<evidence type="ECO:0000256" key="1">
    <source>
        <dbReference type="SAM" id="MobiDB-lite"/>
    </source>
</evidence>
<protein>
    <recommendedName>
        <fullName evidence="4">Pheromone</fullName>
    </recommendedName>
</protein>
<organism evidence="2 3">
    <name type="scientific">Marasmiellus scandens</name>
    <dbReference type="NCBI Taxonomy" id="2682957"/>
    <lineage>
        <taxon>Eukaryota</taxon>
        <taxon>Fungi</taxon>
        <taxon>Dikarya</taxon>
        <taxon>Basidiomycota</taxon>
        <taxon>Agaricomycotina</taxon>
        <taxon>Agaricomycetes</taxon>
        <taxon>Agaricomycetidae</taxon>
        <taxon>Agaricales</taxon>
        <taxon>Marasmiineae</taxon>
        <taxon>Omphalotaceae</taxon>
        <taxon>Marasmiellus</taxon>
    </lineage>
</organism>
<feature type="region of interest" description="Disordered" evidence="1">
    <location>
        <begin position="45"/>
        <end position="64"/>
    </location>
</feature>
<keyword evidence="3" id="KW-1185">Reference proteome</keyword>